<keyword evidence="2" id="KW-1185">Reference proteome</keyword>
<comment type="caution">
    <text evidence="1">The sequence shown here is derived from an EMBL/GenBank/DDBJ whole genome shotgun (WGS) entry which is preliminary data.</text>
</comment>
<gene>
    <name evidence="1" type="ORF">H6G81_02010</name>
</gene>
<evidence type="ECO:0000313" key="2">
    <source>
        <dbReference type="Proteomes" id="UP000660380"/>
    </source>
</evidence>
<organism evidence="1 2">
    <name type="scientific">Scytonema hofmannii FACHB-248</name>
    <dbReference type="NCBI Taxonomy" id="1842502"/>
    <lineage>
        <taxon>Bacteria</taxon>
        <taxon>Bacillati</taxon>
        <taxon>Cyanobacteriota</taxon>
        <taxon>Cyanophyceae</taxon>
        <taxon>Nostocales</taxon>
        <taxon>Scytonemataceae</taxon>
        <taxon>Scytonema</taxon>
    </lineage>
</organism>
<protein>
    <submittedName>
        <fullName evidence="1">Uncharacterized protein</fullName>
    </submittedName>
</protein>
<proteinExistence type="predicted"/>
<accession>A0ABR8GIX3</accession>
<evidence type="ECO:0000313" key="1">
    <source>
        <dbReference type="EMBL" id="MBD2603332.1"/>
    </source>
</evidence>
<sequence>MSGTSIPYHLRQNKAIDRYAFMELLAKIDKFCDISEYSYIGFGGHSLEDFKYVHSYLRISNMISIEEDEEVYKRQKFNQPHNCIDCFLKPSSDFINDFERTDGTIIWLDYTKPSDLRNQIEEFQAIFNKLLPFDVIKITLNANASSYLEARTGAKTDEIHQPRLEELRRRLGDIFPYAEVTTNMMTKKRFPEALCLVLKFAANLATQGRPDVYFQPITSFSYSDGGHEMLTVTGIILEKEQEIIFFDKTNIKQWELSNTNWGKPQRINVPNLTVKERLYIDALLPNSEAEAIQENLGFLFDKNDKLSLEMLKTYVMFYRQCPFFSKILI</sequence>
<dbReference type="RefSeq" id="WP_029632292.1">
    <property type="nucleotide sequence ID" value="NZ_JACJTA010000003.1"/>
</dbReference>
<dbReference type="Pfam" id="PF20553">
    <property type="entry name" value="Methyltransf_35"/>
    <property type="match status" value="1"/>
</dbReference>
<dbReference type="Proteomes" id="UP000660380">
    <property type="component" value="Unassembled WGS sequence"/>
</dbReference>
<dbReference type="InterPro" id="IPR046788">
    <property type="entry name" value="Methyltransf_35"/>
</dbReference>
<reference evidence="1 2" key="1">
    <citation type="journal article" date="2020" name="ISME J.">
        <title>Comparative genomics reveals insights into cyanobacterial evolution and habitat adaptation.</title>
        <authorList>
            <person name="Chen M.Y."/>
            <person name="Teng W.K."/>
            <person name="Zhao L."/>
            <person name="Hu C.X."/>
            <person name="Zhou Y.K."/>
            <person name="Han B.P."/>
            <person name="Song L.R."/>
            <person name="Shu W.S."/>
        </authorList>
    </citation>
    <scope>NUCLEOTIDE SEQUENCE [LARGE SCALE GENOMIC DNA]</scope>
    <source>
        <strain evidence="1 2">FACHB-248</strain>
    </source>
</reference>
<name>A0ABR8GIX3_9CYAN</name>
<dbReference type="EMBL" id="JACJTA010000003">
    <property type="protein sequence ID" value="MBD2603332.1"/>
    <property type="molecule type" value="Genomic_DNA"/>
</dbReference>